<keyword evidence="1" id="KW-1133">Transmembrane helix</keyword>
<evidence type="ECO:0000313" key="3">
    <source>
        <dbReference type="Proteomes" id="UP000253744"/>
    </source>
</evidence>
<evidence type="ECO:0000313" key="2">
    <source>
        <dbReference type="EMBL" id="AXH00666.1"/>
    </source>
</evidence>
<evidence type="ECO:0000256" key="1">
    <source>
        <dbReference type="SAM" id="Phobius"/>
    </source>
</evidence>
<dbReference type="Proteomes" id="UP000253744">
    <property type="component" value="Plasmid pDrdI"/>
</dbReference>
<protein>
    <submittedName>
        <fullName evidence="2">Uncharacterized protein</fullName>
    </submittedName>
</protein>
<dbReference type="RefSeq" id="WP_114673320.1">
    <property type="nucleotide sequence ID" value="NZ_CP031163.1"/>
</dbReference>
<geneLocation type="plasmid" evidence="3">
    <name>pdrdi</name>
</geneLocation>
<accession>A0A345ILU3</accession>
<name>A0A345ILU3_9DEIO</name>
<feature type="transmembrane region" description="Helical" evidence="1">
    <location>
        <begin position="47"/>
        <end position="72"/>
    </location>
</feature>
<keyword evidence="1" id="KW-0472">Membrane</keyword>
<keyword evidence="2" id="KW-0614">Plasmid</keyword>
<gene>
    <name evidence="2" type="ORF">DVJ83_16045</name>
</gene>
<dbReference type="KEGG" id="dwu:DVJ83_16045"/>
<feature type="transmembrane region" description="Helical" evidence="1">
    <location>
        <begin position="21"/>
        <end position="41"/>
    </location>
</feature>
<organism evidence="2 3">
    <name type="scientific">Deinococcus wulumuqiensis</name>
    <dbReference type="NCBI Taxonomy" id="980427"/>
    <lineage>
        <taxon>Bacteria</taxon>
        <taxon>Thermotogati</taxon>
        <taxon>Deinococcota</taxon>
        <taxon>Deinococci</taxon>
        <taxon>Deinococcales</taxon>
        <taxon>Deinococcaceae</taxon>
        <taxon>Deinococcus</taxon>
    </lineage>
</organism>
<dbReference type="EMBL" id="CP031163">
    <property type="protein sequence ID" value="AXH00666.1"/>
    <property type="molecule type" value="Genomic_DNA"/>
</dbReference>
<proteinExistence type="predicted"/>
<dbReference type="AlphaFoldDB" id="A0A345ILU3"/>
<reference evidence="2 3" key="1">
    <citation type="submission" date="2018-07" db="EMBL/GenBank/DDBJ databases">
        <title>Complete Genome and Methylome Analysis of Deinococcus wulumuqiensis NEB 479.</title>
        <authorList>
            <person name="Fomenkov A."/>
            <person name="Luyten Y."/>
            <person name="Vincze T."/>
            <person name="Anton B.P."/>
            <person name="Clark T."/>
            <person name="Roberts R.J."/>
            <person name="Morgan R.D."/>
        </authorList>
    </citation>
    <scope>NUCLEOTIDE SEQUENCE [LARGE SCALE GENOMIC DNA]</scope>
    <source>
        <strain evidence="2 3">NEB 479</strain>
        <plasmid evidence="3">Plasmid pdrdi</plasmid>
    </source>
</reference>
<sequence length="107" mass="11702">MKETPFPQYRKGIPKAGLEDMPQLGLALLIAALPFFFVQMATSGTSWGAVAAAAVGYATFRFIGVPVVRFIFDRLPPHAVQHFLKVTFYRGGLAARPDPDPVPLEVE</sequence>
<keyword evidence="1" id="KW-0812">Transmembrane</keyword>